<dbReference type="SUPFAM" id="SSF49354">
    <property type="entry name" value="PapD-like"/>
    <property type="match status" value="1"/>
</dbReference>
<reference evidence="3 4" key="1">
    <citation type="journal article" date="2012" name="J. Bacteriol.">
        <title>Genome Sequence of Idiomarina xiamenensis Type Strain 10-D-4.</title>
        <authorList>
            <person name="Lai Q."/>
            <person name="Wang L."/>
            <person name="Wang W."/>
            <person name="Shao Z."/>
        </authorList>
    </citation>
    <scope>NUCLEOTIDE SEQUENCE [LARGE SCALE GENOMIC DNA]</scope>
    <source>
        <strain evidence="3 4">10-D-4</strain>
    </source>
</reference>
<dbReference type="InterPro" id="IPR050643">
    <property type="entry name" value="Periplasmic_pilus_chap"/>
</dbReference>
<dbReference type="InterPro" id="IPR016147">
    <property type="entry name" value="Pili_assmbl_chaperone_N"/>
</dbReference>
<dbReference type="GO" id="GO:0030288">
    <property type="term" value="C:outer membrane-bounded periplasmic space"/>
    <property type="evidence" value="ECO:0007669"/>
    <property type="project" value="InterPro"/>
</dbReference>
<dbReference type="eggNOG" id="COG3121">
    <property type="taxonomic scope" value="Bacteria"/>
</dbReference>
<keyword evidence="4" id="KW-1185">Reference proteome</keyword>
<dbReference type="InterPro" id="IPR008962">
    <property type="entry name" value="PapD-like_sf"/>
</dbReference>
<dbReference type="RefSeq" id="WP_008489321.1">
    <property type="nucleotide sequence ID" value="NZ_AMRG01000012.1"/>
</dbReference>
<feature type="compositionally biased region" description="Acidic residues" evidence="1">
    <location>
        <begin position="273"/>
        <end position="282"/>
    </location>
</feature>
<evidence type="ECO:0000256" key="1">
    <source>
        <dbReference type="SAM" id="MobiDB-lite"/>
    </source>
</evidence>
<sequence>MLSSGRFLGSVCLALSLFIASPVSRAESLLIWPLMPTLASGAKSVAIHIENTGQTSRTLQFRVLQWQQPNHTDHGWDSTGRHETYHQQQRVIASPPVATIAPESTQLIRLVYFQGTVPEAEQEQAYRVLIDDITPIAADNDNAFNFRMRYSVPLFLSRPQTVPMPKKTGSYSDYLNEHINVYCRAIDDETAELHIHNHGAVHLRLAQLQVLGAEQQTLFHNGEGLFGYVLPGAKQRWQLPVSCNQLQQGELNARAHQVSLQMDVQPHFRSPVNDDEDEEELTNELSAVTD</sequence>
<dbReference type="PANTHER" id="PTHR30251:SF4">
    <property type="entry name" value="SLR1668 PROTEIN"/>
    <property type="match status" value="1"/>
</dbReference>
<feature type="region of interest" description="Disordered" evidence="1">
    <location>
        <begin position="269"/>
        <end position="290"/>
    </location>
</feature>
<dbReference type="InterPro" id="IPR013783">
    <property type="entry name" value="Ig-like_fold"/>
</dbReference>
<proteinExistence type="predicted"/>
<evidence type="ECO:0000313" key="3">
    <source>
        <dbReference type="EMBL" id="EKE82114.1"/>
    </source>
</evidence>
<evidence type="ECO:0000259" key="2">
    <source>
        <dbReference type="Pfam" id="PF00345"/>
    </source>
</evidence>
<dbReference type="Pfam" id="PF00345">
    <property type="entry name" value="PapD_N"/>
    <property type="match status" value="1"/>
</dbReference>
<organism evidence="3 4">
    <name type="scientific">Idiomarina xiamenensis 10-D-4</name>
    <dbReference type="NCBI Taxonomy" id="740709"/>
    <lineage>
        <taxon>Bacteria</taxon>
        <taxon>Pseudomonadati</taxon>
        <taxon>Pseudomonadota</taxon>
        <taxon>Gammaproteobacteria</taxon>
        <taxon>Alteromonadales</taxon>
        <taxon>Idiomarinaceae</taxon>
        <taxon>Idiomarina</taxon>
    </lineage>
</organism>
<comment type="caution">
    <text evidence="3">The sequence shown here is derived from an EMBL/GenBank/DDBJ whole genome shotgun (WGS) entry which is preliminary data.</text>
</comment>
<dbReference type="AlphaFoldDB" id="K2KHH6"/>
<name>K2KHH6_9GAMM</name>
<feature type="domain" description="Pili assembly chaperone N-terminal" evidence="2">
    <location>
        <begin position="39"/>
        <end position="161"/>
    </location>
</feature>
<protein>
    <submittedName>
        <fullName evidence="3">Pili assembly chaperone</fullName>
    </submittedName>
</protein>
<dbReference type="EMBL" id="AMRG01000012">
    <property type="protein sequence ID" value="EKE82114.1"/>
    <property type="molecule type" value="Genomic_DNA"/>
</dbReference>
<dbReference type="Gene3D" id="2.60.40.10">
    <property type="entry name" value="Immunoglobulins"/>
    <property type="match status" value="1"/>
</dbReference>
<dbReference type="STRING" id="740709.A10D4_10064"/>
<dbReference type="GO" id="GO:0071555">
    <property type="term" value="P:cell wall organization"/>
    <property type="evidence" value="ECO:0007669"/>
    <property type="project" value="InterPro"/>
</dbReference>
<dbReference type="PATRIC" id="fig|740709.3.peg.2035"/>
<dbReference type="OrthoDB" id="511700at2"/>
<gene>
    <name evidence="3" type="ORF">A10D4_10064</name>
</gene>
<evidence type="ECO:0000313" key="4">
    <source>
        <dbReference type="Proteomes" id="UP000014115"/>
    </source>
</evidence>
<dbReference type="Proteomes" id="UP000014115">
    <property type="component" value="Unassembled WGS sequence"/>
</dbReference>
<accession>K2KHH6</accession>
<dbReference type="PANTHER" id="PTHR30251">
    <property type="entry name" value="PILUS ASSEMBLY CHAPERONE"/>
    <property type="match status" value="1"/>
</dbReference>